<evidence type="ECO:0008006" key="3">
    <source>
        <dbReference type="Google" id="ProtNLM"/>
    </source>
</evidence>
<protein>
    <recommendedName>
        <fullName evidence="3">Phage protein</fullName>
    </recommendedName>
</protein>
<evidence type="ECO:0000313" key="1">
    <source>
        <dbReference type="EMBL" id="WQJ51543.1"/>
    </source>
</evidence>
<reference evidence="1 2" key="1">
    <citation type="submission" date="2023-11" db="EMBL/GenBank/DDBJ databases">
        <authorList>
            <person name="Cook R."/>
            <person name="Crisci M."/>
            <person name="Pye H."/>
            <person name="Adriaenssens E."/>
            <person name="Santini J."/>
        </authorList>
    </citation>
    <scope>NUCLEOTIDE SEQUENCE [LARGE SCALE GENOMIC DNA]</scope>
    <source>
        <strain evidence="1">Lak_Megaphage_RVC_AP3_GC26</strain>
    </source>
</reference>
<sequence length="79" mass="9768">MRKYEVELEDYHGHFFHHRFEAKDDDEALNEANKYGFKHFSSDDNLYYVEGDYVDYSNTSTEHFKENIKKYHEIFKYLK</sequence>
<dbReference type="EMBL" id="OR769219">
    <property type="protein sequence ID" value="WQJ51543.1"/>
    <property type="molecule type" value="Genomic_DNA"/>
</dbReference>
<evidence type="ECO:0000313" key="2">
    <source>
        <dbReference type="Proteomes" id="UP001348805"/>
    </source>
</evidence>
<proteinExistence type="predicted"/>
<dbReference type="Proteomes" id="UP001348805">
    <property type="component" value="Segment"/>
</dbReference>
<accession>A0ABZ0Z0B5</accession>
<keyword evidence="2" id="KW-1185">Reference proteome</keyword>
<organism evidence="1 2">
    <name type="scientific">phage Lak_Megaphage_RVC_AP3_GC26</name>
    <dbReference type="NCBI Taxonomy" id="3109225"/>
    <lineage>
        <taxon>Viruses</taxon>
        <taxon>Duplodnaviria</taxon>
        <taxon>Heunggongvirae</taxon>
        <taxon>Uroviricota</taxon>
        <taxon>Caudoviricetes</taxon>
        <taxon>Caudoviricetes code 15 clade</taxon>
    </lineage>
</organism>
<name>A0ABZ0Z0B5_9CAUD</name>